<evidence type="ECO:0000256" key="1">
    <source>
        <dbReference type="SAM" id="MobiDB-lite"/>
    </source>
</evidence>
<dbReference type="EMBL" id="KR029577">
    <property type="protein sequence ID" value="AKH45895.1"/>
    <property type="molecule type" value="Genomic_DNA"/>
</dbReference>
<proteinExistence type="predicted"/>
<reference evidence="2" key="1">
    <citation type="journal article" date="2015" name="Front. Microbiol.">
        <title>Combining genomic sequencing methods to explore viral diversity and reveal potential virus-host interactions.</title>
        <authorList>
            <person name="Chow C.E."/>
            <person name="Winget D.M."/>
            <person name="White R.A.III."/>
            <person name="Hallam S.J."/>
            <person name="Suttle C.A."/>
        </authorList>
    </citation>
    <scope>NUCLEOTIDE SEQUENCE</scope>
    <source>
        <strain evidence="2">Anoxic3_1</strain>
    </source>
</reference>
<name>A0A0F7L225_9VIRU</name>
<sequence length="84" mass="10004">MDQPAPNGILECQPWPSWNRSHGWRLRAPRSRPRYLDRIRHNSWLPGTLRGRWRLRLVADHRPEPHRAPSVRPSQRCQPPCCRA</sequence>
<accession>A0A0F7L225</accession>
<organism evidence="2">
    <name type="scientific">uncultured marine virus</name>
    <dbReference type="NCBI Taxonomy" id="186617"/>
    <lineage>
        <taxon>Viruses</taxon>
        <taxon>environmental samples</taxon>
    </lineage>
</organism>
<feature type="region of interest" description="Disordered" evidence="1">
    <location>
        <begin position="62"/>
        <end position="84"/>
    </location>
</feature>
<reference evidence="2" key="2">
    <citation type="submission" date="2015-03" db="EMBL/GenBank/DDBJ databases">
        <authorList>
            <person name="Chow C.-E.T."/>
            <person name="Winget D.M."/>
            <person name="White R.A.III."/>
            <person name="Hallam S.J."/>
            <person name="Suttle C.A."/>
        </authorList>
    </citation>
    <scope>NUCLEOTIDE SEQUENCE</scope>
    <source>
        <strain evidence="2">Anoxic3_1</strain>
    </source>
</reference>
<evidence type="ECO:0000313" key="2">
    <source>
        <dbReference type="EMBL" id="AKH45895.1"/>
    </source>
</evidence>
<protein>
    <submittedName>
        <fullName evidence="2">Uncharacterized protein</fullName>
    </submittedName>
</protein>